<dbReference type="EMBL" id="WHVB01000009">
    <property type="protein sequence ID" value="KAF8479794.1"/>
    <property type="molecule type" value="Genomic_DNA"/>
</dbReference>
<gene>
    <name evidence="7" type="ORF">DFH94DRAFT_497074</name>
</gene>
<dbReference type="PANTHER" id="PTHR10963:SF24">
    <property type="entry name" value="GLYCOSIDASE C21B10.07-RELATED"/>
    <property type="match status" value="1"/>
</dbReference>
<feature type="compositionally biased region" description="Polar residues" evidence="4">
    <location>
        <begin position="41"/>
        <end position="54"/>
    </location>
</feature>
<dbReference type="Gene3D" id="2.60.120.200">
    <property type="match status" value="1"/>
</dbReference>
<feature type="region of interest" description="Disordered" evidence="4">
    <location>
        <begin position="23"/>
        <end position="105"/>
    </location>
</feature>
<evidence type="ECO:0000256" key="2">
    <source>
        <dbReference type="ARBA" id="ARBA00022801"/>
    </source>
</evidence>
<comment type="similarity">
    <text evidence="1">Belongs to the glycosyl hydrolase 16 family.</text>
</comment>
<dbReference type="InterPro" id="IPR000757">
    <property type="entry name" value="Beta-glucanase-like"/>
</dbReference>
<reference evidence="7" key="2">
    <citation type="journal article" date="2020" name="Nat. Commun.">
        <title>Large-scale genome sequencing of mycorrhizal fungi provides insights into the early evolution of symbiotic traits.</title>
        <authorList>
            <person name="Miyauchi S."/>
            <person name="Kiss E."/>
            <person name="Kuo A."/>
            <person name="Drula E."/>
            <person name="Kohler A."/>
            <person name="Sanchez-Garcia M."/>
            <person name="Morin E."/>
            <person name="Andreopoulos B."/>
            <person name="Barry K.W."/>
            <person name="Bonito G."/>
            <person name="Buee M."/>
            <person name="Carver A."/>
            <person name="Chen C."/>
            <person name="Cichocki N."/>
            <person name="Clum A."/>
            <person name="Culley D."/>
            <person name="Crous P.W."/>
            <person name="Fauchery L."/>
            <person name="Girlanda M."/>
            <person name="Hayes R.D."/>
            <person name="Keri Z."/>
            <person name="LaButti K."/>
            <person name="Lipzen A."/>
            <person name="Lombard V."/>
            <person name="Magnuson J."/>
            <person name="Maillard F."/>
            <person name="Murat C."/>
            <person name="Nolan M."/>
            <person name="Ohm R.A."/>
            <person name="Pangilinan J."/>
            <person name="Pereira M.F."/>
            <person name="Perotto S."/>
            <person name="Peter M."/>
            <person name="Pfister S."/>
            <person name="Riley R."/>
            <person name="Sitrit Y."/>
            <person name="Stielow J.B."/>
            <person name="Szollosi G."/>
            <person name="Zifcakova L."/>
            <person name="Stursova M."/>
            <person name="Spatafora J.W."/>
            <person name="Tedersoo L."/>
            <person name="Vaario L.M."/>
            <person name="Yamada A."/>
            <person name="Yan M."/>
            <person name="Wang P."/>
            <person name="Xu J."/>
            <person name="Bruns T."/>
            <person name="Baldrian P."/>
            <person name="Vilgalys R."/>
            <person name="Dunand C."/>
            <person name="Henrissat B."/>
            <person name="Grigoriev I.V."/>
            <person name="Hibbett D."/>
            <person name="Nagy L.G."/>
            <person name="Martin F.M."/>
        </authorList>
    </citation>
    <scope>NUCLEOTIDE SEQUENCE</scope>
    <source>
        <strain evidence="7">Prilba</strain>
    </source>
</reference>
<dbReference type="SUPFAM" id="SSF49899">
    <property type="entry name" value="Concanavalin A-like lectins/glucanases"/>
    <property type="match status" value="1"/>
</dbReference>
<keyword evidence="8" id="KW-1185">Reference proteome</keyword>
<name>A0A9P5T9B0_9AGAM</name>
<sequence length="393" mass="41729">MVSLSYTVLFSLVVSLVVASHKGQGSMRKRHVQAGCKAGGSQVSTSGLPTQSNALLADASKPPTHTSGLPTQTSGLPTQASGKPSQTSNSTQPSSQPTPTGGKYQLVDHYQGQDFMNEALWSYFTGTDLTNGIVDYVSQATADSQGMVHVQNGAAVLSVNNKTDLPLNTRRQSVRLTSTKTYNAGLVIADIAAMPVGCSLWPAFWSFNLEKWPIAGEIDVIEGVNKQTTNEMTLHTGPQCTLDKSASFSGNVLSTDCETTSTSNTGCGISDPDPSSYGQGFNDNGGGVYARLWDKDGIRIWFFARPSIPQDISSGNPDPSSWPAPNAFWSTSTCDVATHFYDHSLVIDTTLCGDWAGAVYGNSGCPGTCAQAVADASNFDHAYWMINSISTYE</sequence>
<evidence type="ECO:0000256" key="1">
    <source>
        <dbReference type="ARBA" id="ARBA00006865"/>
    </source>
</evidence>
<keyword evidence="5" id="KW-0732">Signal</keyword>
<keyword evidence="2" id="KW-0378">Hydrolase</keyword>
<feature type="compositionally biased region" description="Polar residues" evidence="4">
    <location>
        <begin position="63"/>
        <end position="83"/>
    </location>
</feature>
<dbReference type="Proteomes" id="UP000759537">
    <property type="component" value="Unassembled WGS sequence"/>
</dbReference>
<evidence type="ECO:0000256" key="3">
    <source>
        <dbReference type="ARBA" id="ARBA00023295"/>
    </source>
</evidence>
<dbReference type="GO" id="GO:0009251">
    <property type="term" value="P:glucan catabolic process"/>
    <property type="evidence" value="ECO:0007669"/>
    <property type="project" value="TreeGrafter"/>
</dbReference>
<dbReference type="PANTHER" id="PTHR10963">
    <property type="entry name" value="GLYCOSYL HYDROLASE-RELATED"/>
    <property type="match status" value="1"/>
</dbReference>
<protein>
    <submittedName>
        <fullName evidence="7">Endo-1,3(4)-beta-glucanase</fullName>
    </submittedName>
</protein>
<feature type="chain" id="PRO_5040245524" evidence="5">
    <location>
        <begin position="20"/>
        <end position="393"/>
    </location>
</feature>
<organism evidence="7 8">
    <name type="scientific">Russula ochroleuca</name>
    <dbReference type="NCBI Taxonomy" id="152965"/>
    <lineage>
        <taxon>Eukaryota</taxon>
        <taxon>Fungi</taxon>
        <taxon>Dikarya</taxon>
        <taxon>Basidiomycota</taxon>
        <taxon>Agaricomycotina</taxon>
        <taxon>Agaricomycetes</taxon>
        <taxon>Russulales</taxon>
        <taxon>Russulaceae</taxon>
        <taxon>Russula</taxon>
    </lineage>
</organism>
<evidence type="ECO:0000256" key="5">
    <source>
        <dbReference type="SAM" id="SignalP"/>
    </source>
</evidence>
<dbReference type="InterPro" id="IPR013320">
    <property type="entry name" value="ConA-like_dom_sf"/>
</dbReference>
<dbReference type="InterPro" id="IPR050546">
    <property type="entry name" value="Glycosyl_Hydrlase_16"/>
</dbReference>
<comment type="caution">
    <text evidence="7">The sequence shown here is derived from an EMBL/GenBank/DDBJ whole genome shotgun (WGS) entry which is preliminary data.</text>
</comment>
<dbReference type="CDD" id="cd02181">
    <property type="entry name" value="GH16_fungal_Lam16A_glucanase"/>
    <property type="match status" value="1"/>
</dbReference>
<feature type="signal peptide" evidence="5">
    <location>
        <begin position="1"/>
        <end position="19"/>
    </location>
</feature>
<feature type="compositionally biased region" description="Low complexity" evidence="4">
    <location>
        <begin position="84"/>
        <end position="100"/>
    </location>
</feature>
<evidence type="ECO:0000259" key="6">
    <source>
        <dbReference type="PROSITE" id="PS51762"/>
    </source>
</evidence>
<proteinExistence type="inferred from homology"/>
<dbReference type="FunFam" id="2.60.120.200:FF:000114">
    <property type="entry name" value="Probable endo-1,3(4)-beta-glucanase NFIA_089530"/>
    <property type="match status" value="1"/>
</dbReference>
<reference evidence="7" key="1">
    <citation type="submission" date="2019-10" db="EMBL/GenBank/DDBJ databases">
        <authorList>
            <consortium name="DOE Joint Genome Institute"/>
            <person name="Kuo A."/>
            <person name="Miyauchi S."/>
            <person name="Kiss E."/>
            <person name="Drula E."/>
            <person name="Kohler A."/>
            <person name="Sanchez-Garcia M."/>
            <person name="Andreopoulos B."/>
            <person name="Barry K.W."/>
            <person name="Bonito G."/>
            <person name="Buee M."/>
            <person name="Carver A."/>
            <person name="Chen C."/>
            <person name="Cichocki N."/>
            <person name="Clum A."/>
            <person name="Culley D."/>
            <person name="Crous P.W."/>
            <person name="Fauchery L."/>
            <person name="Girlanda M."/>
            <person name="Hayes R."/>
            <person name="Keri Z."/>
            <person name="LaButti K."/>
            <person name="Lipzen A."/>
            <person name="Lombard V."/>
            <person name="Magnuson J."/>
            <person name="Maillard F."/>
            <person name="Morin E."/>
            <person name="Murat C."/>
            <person name="Nolan M."/>
            <person name="Ohm R."/>
            <person name="Pangilinan J."/>
            <person name="Pereira M."/>
            <person name="Perotto S."/>
            <person name="Peter M."/>
            <person name="Riley R."/>
            <person name="Sitrit Y."/>
            <person name="Stielow B."/>
            <person name="Szollosi G."/>
            <person name="Zifcakova L."/>
            <person name="Stursova M."/>
            <person name="Spatafora J.W."/>
            <person name="Tedersoo L."/>
            <person name="Vaario L.-M."/>
            <person name="Yamada A."/>
            <person name="Yan M."/>
            <person name="Wang P."/>
            <person name="Xu J."/>
            <person name="Bruns T."/>
            <person name="Baldrian P."/>
            <person name="Vilgalys R."/>
            <person name="Henrissat B."/>
            <person name="Grigoriev I.V."/>
            <person name="Hibbett D."/>
            <person name="Nagy L.G."/>
            <person name="Martin F.M."/>
        </authorList>
    </citation>
    <scope>NUCLEOTIDE SEQUENCE</scope>
    <source>
        <strain evidence="7">Prilba</strain>
    </source>
</reference>
<feature type="domain" description="GH16" evidence="6">
    <location>
        <begin position="85"/>
        <end position="364"/>
    </location>
</feature>
<evidence type="ECO:0000256" key="4">
    <source>
        <dbReference type="SAM" id="MobiDB-lite"/>
    </source>
</evidence>
<dbReference type="PROSITE" id="PS51762">
    <property type="entry name" value="GH16_2"/>
    <property type="match status" value="1"/>
</dbReference>
<dbReference type="Pfam" id="PF26113">
    <property type="entry name" value="GH16_XgeA"/>
    <property type="match status" value="1"/>
</dbReference>
<dbReference type="OrthoDB" id="192832at2759"/>
<evidence type="ECO:0000313" key="7">
    <source>
        <dbReference type="EMBL" id="KAF8479794.1"/>
    </source>
</evidence>
<keyword evidence="3" id="KW-0326">Glycosidase</keyword>
<evidence type="ECO:0000313" key="8">
    <source>
        <dbReference type="Proteomes" id="UP000759537"/>
    </source>
</evidence>
<dbReference type="GO" id="GO:0004553">
    <property type="term" value="F:hydrolase activity, hydrolyzing O-glycosyl compounds"/>
    <property type="evidence" value="ECO:0007669"/>
    <property type="project" value="InterPro"/>
</dbReference>
<dbReference type="AlphaFoldDB" id="A0A9P5T9B0"/>
<accession>A0A9P5T9B0</accession>